<dbReference type="GO" id="GO:0012505">
    <property type="term" value="C:endomembrane system"/>
    <property type="evidence" value="ECO:0007669"/>
    <property type="project" value="TreeGrafter"/>
</dbReference>
<feature type="domain" description="Amidase" evidence="2">
    <location>
        <begin position="103"/>
        <end position="525"/>
    </location>
</feature>
<feature type="compositionally biased region" description="Basic residues" evidence="1">
    <location>
        <begin position="26"/>
        <end position="36"/>
    </location>
</feature>
<gene>
    <name evidence="3" type="ORF">OO17_08525</name>
</gene>
<dbReference type="Proteomes" id="UP000032515">
    <property type="component" value="Unassembled WGS sequence"/>
</dbReference>
<dbReference type="AlphaFoldDB" id="A0A0D7EWL1"/>
<accession>A0A0D7EWL1</accession>
<feature type="region of interest" description="Disordered" evidence="1">
    <location>
        <begin position="1"/>
        <end position="79"/>
    </location>
</feature>
<dbReference type="Pfam" id="PF01425">
    <property type="entry name" value="Amidase"/>
    <property type="match status" value="1"/>
</dbReference>
<organism evidence="3 4">
    <name type="scientific">Rhodopseudomonas palustris</name>
    <dbReference type="NCBI Taxonomy" id="1076"/>
    <lineage>
        <taxon>Bacteria</taxon>
        <taxon>Pseudomonadati</taxon>
        <taxon>Pseudomonadota</taxon>
        <taxon>Alphaproteobacteria</taxon>
        <taxon>Hyphomicrobiales</taxon>
        <taxon>Nitrobacteraceae</taxon>
        <taxon>Rhodopseudomonas</taxon>
    </lineage>
</organism>
<evidence type="ECO:0000256" key="1">
    <source>
        <dbReference type="SAM" id="MobiDB-lite"/>
    </source>
</evidence>
<dbReference type="InterPro" id="IPR020556">
    <property type="entry name" value="Amidase_CS"/>
</dbReference>
<dbReference type="NCBIfam" id="NF005687">
    <property type="entry name" value="PRK07487.1"/>
    <property type="match status" value="1"/>
</dbReference>
<evidence type="ECO:0000313" key="4">
    <source>
        <dbReference type="Proteomes" id="UP000032515"/>
    </source>
</evidence>
<sequence length="549" mass="58359">MSKKTVAKRTVAKKTQAKNASALKTSAKKLSTKKASAKNTVSTKKTRATPAAKKRAAPVGRASTAKRAAPRAAKLRPPKGPVWQWSAVDTAAAIRAGVISSVEVVSAHIARMHAVNPALNAVVVDLSEQALTAAKAADRARPGKAGFGPLHGVPITIKENVDYDGRPNPNGVAAQMQIIAPSDAPVVRNLKKAGAIVLGLTNTPEFSFRAFTDNPLHGLTLNPWSADITCGGSSGGAGSAVASGIGTIAHGNDIGGSLRWPAHCNGIATIKPTQGRIPAYNESAAAERPMLSHLMSGQGPLARSVGDVRLGLEVMSQRDPRDPWWVPAPLQGPKPKGPIKVALAKLPADMDVDPSVRAALRQAADHLERGGYRVSEVEVPDINGVWQNWCDIITNEVMVMQEAGMLAVTSEDFRTAWTGMKAKANVLDMAGWMRATAARNGHIRAWQMFFEDYPVVLAPTTVKPTPGPREDAISAERVREIFWNDLRFISAINVLGLPGAVVPVGLHDGKPIGVQLIAGRYREDLALDAAATIEKRAGMLVRQLWERMG</sequence>
<dbReference type="PROSITE" id="PS00571">
    <property type="entry name" value="AMIDASES"/>
    <property type="match status" value="1"/>
</dbReference>
<feature type="compositionally biased region" description="Basic residues" evidence="1">
    <location>
        <begin position="1"/>
        <end position="16"/>
    </location>
</feature>
<dbReference type="EMBL" id="JXXE01000167">
    <property type="protein sequence ID" value="KIZ45036.1"/>
    <property type="molecule type" value="Genomic_DNA"/>
</dbReference>
<dbReference type="InterPro" id="IPR052739">
    <property type="entry name" value="FAAH2"/>
</dbReference>
<dbReference type="PIRSF" id="PIRSF001221">
    <property type="entry name" value="Amidase_fungi"/>
    <property type="match status" value="1"/>
</dbReference>
<name>A0A0D7EWL1_RHOPL</name>
<evidence type="ECO:0000313" key="3">
    <source>
        <dbReference type="EMBL" id="KIZ45036.1"/>
    </source>
</evidence>
<evidence type="ECO:0000259" key="2">
    <source>
        <dbReference type="Pfam" id="PF01425"/>
    </source>
</evidence>
<dbReference type="PATRIC" id="fig|1076.23.peg.1004"/>
<protein>
    <submittedName>
        <fullName evidence="3">Amidase</fullName>
    </submittedName>
</protein>
<feature type="compositionally biased region" description="Basic residues" evidence="1">
    <location>
        <begin position="44"/>
        <end position="56"/>
    </location>
</feature>
<dbReference type="SUPFAM" id="SSF75304">
    <property type="entry name" value="Amidase signature (AS) enzymes"/>
    <property type="match status" value="1"/>
</dbReference>
<reference evidence="3 4" key="1">
    <citation type="submission" date="2014-11" db="EMBL/GenBank/DDBJ databases">
        <title>Genomics and ecophysiology of heterotrophic nitrogen fixing bacteria isolated from estuarine surface water.</title>
        <authorList>
            <person name="Bentzon-Tilia M."/>
            <person name="Severin I."/>
            <person name="Hansen L.H."/>
            <person name="Riemann L."/>
        </authorList>
    </citation>
    <scope>NUCLEOTIDE SEQUENCE [LARGE SCALE GENOMIC DNA]</scope>
    <source>
        <strain evidence="3 4">BAL398</strain>
    </source>
</reference>
<dbReference type="InterPro" id="IPR023631">
    <property type="entry name" value="Amidase_dom"/>
</dbReference>
<dbReference type="Gene3D" id="3.90.1300.10">
    <property type="entry name" value="Amidase signature (AS) domain"/>
    <property type="match status" value="1"/>
</dbReference>
<proteinExistence type="predicted"/>
<dbReference type="PANTHER" id="PTHR43372">
    <property type="entry name" value="FATTY-ACID AMIDE HYDROLASE"/>
    <property type="match status" value="1"/>
</dbReference>
<comment type="caution">
    <text evidence="3">The sequence shown here is derived from an EMBL/GenBank/DDBJ whole genome shotgun (WGS) entry which is preliminary data.</text>
</comment>
<dbReference type="InterPro" id="IPR036928">
    <property type="entry name" value="AS_sf"/>
</dbReference>
<dbReference type="PANTHER" id="PTHR43372:SF4">
    <property type="entry name" value="FATTY-ACID AMIDE HYDROLASE 2"/>
    <property type="match status" value="1"/>
</dbReference>